<sequence length="119" mass="13106">MTLSKKEQRRYEAMASIEERADGVSETGESAHGADAAALGEQLLLEALGSPEAVERRVGRPRVDSEGEKGTASPMIQVRISAARKRDLERLRVETRSKSTSDVIRAAIDEYVERHRLSA</sequence>
<feature type="compositionally biased region" description="Basic and acidic residues" evidence="1">
    <location>
        <begin position="1"/>
        <end position="23"/>
    </location>
</feature>
<feature type="compositionally biased region" description="Basic and acidic residues" evidence="1">
    <location>
        <begin position="54"/>
        <end position="69"/>
    </location>
</feature>
<name>A0AAU7GF44_9MICO</name>
<feature type="region of interest" description="Disordered" evidence="1">
    <location>
        <begin position="54"/>
        <end position="75"/>
    </location>
</feature>
<dbReference type="AlphaFoldDB" id="A0AAU7GF44"/>
<feature type="region of interest" description="Disordered" evidence="1">
    <location>
        <begin position="1"/>
        <end position="34"/>
    </location>
</feature>
<proteinExistence type="predicted"/>
<accession>A0AAU7GF44</accession>
<organism evidence="2">
    <name type="scientific">Leifsonia sp. NPDC080035</name>
    <dbReference type="NCBI Taxonomy" id="3143936"/>
    <lineage>
        <taxon>Bacteria</taxon>
        <taxon>Bacillati</taxon>
        <taxon>Actinomycetota</taxon>
        <taxon>Actinomycetes</taxon>
        <taxon>Micrococcales</taxon>
        <taxon>Microbacteriaceae</taxon>
        <taxon>Leifsonia</taxon>
    </lineage>
</organism>
<dbReference type="RefSeq" id="WP_348789188.1">
    <property type="nucleotide sequence ID" value="NZ_CP157390.1"/>
</dbReference>
<dbReference type="EMBL" id="CP157390">
    <property type="protein sequence ID" value="XBM49269.1"/>
    <property type="molecule type" value="Genomic_DNA"/>
</dbReference>
<evidence type="ECO:0000313" key="2">
    <source>
        <dbReference type="EMBL" id="XBM49269.1"/>
    </source>
</evidence>
<gene>
    <name evidence="2" type="ORF">AAME72_05260</name>
</gene>
<evidence type="ECO:0008006" key="3">
    <source>
        <dbReference type="Google" id="ProtNLM"/>
    </source>
</evidence>
<reference evidence="2" key="1">
    <citation type="submission" date="2024-05" db="EMBL/GenBank/DDBJ databases">
        <title>The Natural Products Discovery Center: Release of the First 8490 Sequenced Strains for Exploring Actinobacteria Biosynthetic Diversity.</title>
        <authorList>
            <person name="Kalkreuter E."/>
            <person name="Kautsar S.A."/>
            <person name="Yang D."/>
            <person name="Bader C.D."/>
            <person name="Teijaro C.N."/>
            <person name="Fluegel L."/>
            <person name="Davis C.M."/>
            <person name="Simpson J.R."/>
            <person name="Lauterbach L."/>
            <person name="Steele A.D."/>
            <person name="Gui C."/>
            <person name="Meng S."/>
            <person name="Li G."/>
            <person name="Viehrig K."/>
            <person name="Ye F."/>
            <person name="Su P."/>
            <person name="Kiefer A.F."/>
            <person name="Nichols A."/>
            <person name="Cepeda A.J."/>
            <person name="Yan W."/>
            <person name="Fan B."/>
            <person name="Jiang Y."/>
            <person name="Adhikari A."/>
            <person name="Zheng C.-J."/>
            <person name="Schuster L."/>
            <person name="Cowan T.M."/>
            <person name="Smanski M.J."/>
            <person name="Chevrette M.G."/>
            <person name="de Carvalho L.P.S."/>
            <person name="Shen B."/>
        </authorList>
    </citation>
    <scope>NUCLEOTIDE SEQUENCE</scope>
    <source>
        <strain evidence="2">NPDC080035</strain>
    </source>
</reference>
<evidence type="ECO:0000256" key="1">
    <source>
        <dbReference type="SAM" id="MobiDB-lite"/>
    </source>
</evidence>
<protein>
    <recommendedName>
        <fullName evidence="3">Ribbon-helix-helix protein CopG domain-containing protein</fullName>
    </recommendedName>
</protein>